<comment type="caution">
    <text evidence="1">The sequence shown here is derived from an EMBL/GenBank/DDBJ whole genome shotgun (WGS) entry which is preliminary data.</text>
</comment>
<accession>A0A2B5IMB8</accession>
<name>A0A2B5IMB8_9BACI</name>
<gene>
    <name evidence="1" type="ORF">COM27_00615</name>
</gene>
<dbReference type="AlphaFoldDB" id="A0A2B5IMB8"/>
<protein>
    <recommendedName>
        <fullName evidence="3">Group-specific protein</fullName>
    </recommendedName>
</protein>
<reference evidence="1 2" key="1">
    <citation type="submission" date="2017-09" db="EMBL/GenBank/DDBJ databases">
        <title>Large-scale bioinformatics analysis of Bacillus genomes uncovers conserved roles of natural products in bacterial physiology.</title>
        <authorList>
            <consortium name="Agbiome Team Llc"/>
            <person name="Bleich R.M."/>
            <person name="Grubbs K.J."/>
            <person name="Santa Maria K.C."/>
            <person name="Allen S.E."/>
            <person name="Farag S."/>
            <person name="Shank E.A."/>
            <person name="Bowers A."/>
        </authorList>
    </citation>
    <scope>NUCLEOTIDE SEQUENCE [LARGE SCALE GENOMIC DNA]</scope>
    <source>
        <strain evidence="1 2">AFS065610</strain>
    </source>
</reference>
<dbReference type="RefSeq" id="WP_098654349.1">
    <property type="nucleotide sequence ID" value="NZ_JAOPTH010000002.1"/>
</dbReference>
<dbReference type="Proteomes" id="UP000223472">
    <property type="component" value="Unassembled WGS sequence"/>
</dbReference>
<proteinExistence type="predicted"/>
<evidence type="ECO:0000313" key="2">
    <source>
        <dbReference type="Proteomes" id="UP000223472"/>
    </source>
</evidence>
<dbReference type="EMBL" id="NVIY01000002">
    <property type="protein sequence ID" value="PGD40082.1"/>
    <property type="molecule type" value="Genomic_DNA"/>
</dbReference>
<evidence type="ECO:0000313" key="1">
    <source>
        <dbReference type="EMBL" id="PGD40082.1"/>
    </source>
</evidence>
<organism evidence="1 2">
    <name type="scientific">Bacillus wiedmannii</name>
    <dbReference type="NCBI Taxonomy" id="1890302"/>
    <lineage>
        <taxon>Bacteria</taxon>
        <taxon>Bacillati</taxon>
        <taxon>Bacillota</taxon>
        <taxon>Bacilli</taxon>
        <taxon>Bacillales</taxon>
        <taxon>Bacillaceae</taxon>
        <taxon>Bacillus</taxon>
        <taxon>Bacillus cereus group</taxon>
    </lineage>
</organism>
<sequence>MKLYFKDMEIGEIKDVFGDMPWMYGTIHLFENSKPFQKYFREMVDEDSVFDFESIDPEFSYEENWSIFDEDDQRYLGINIPAIHMEDNTIAWRWR</sequence>
<evidence type="ECO:0008006" key="3">
    <source>
        <dbReference type="Google" id="ProtNLM"/>
    </source>
</evidence>